<accession>A0A1Q3AEF6</accession>
<dbReference type="OrthoDB" id="4058956at2759"/>
<evidence type="ECO:0000256" key="1">
    <source>
        <dbReference type="SAM" id="MobiDB-lite"/>
    </source>
</evidence>
<comment type="caution">
    <text evidence="2">The sequence shown here is derived from an EMBL/GenBank/DDBJ whole genome shotgun (WGS) entry which is preliminary data.</text>
</comment>
<organism evidence="2 3">
    <name type="scientific">Zygosaccharomyces rouxii</name>
    <dbReference type="NCBI Taxonomy" id="4956"/>
    <lineage>
        <taxon>Eukaryota</taxon>
        <taxon>Fungi</taxon>
        <taxon>Dikarya</taxon>
        <taxon>Ascomycota</taxon>
        <taxon>Saccharomycotina</taxon>
        <taxon>Saccharomycetes</taxon>
        <taxon>Saccharomycetales</taxon>
        <taxon>Saccharomycetaceae</taxon>
        <taxon>Zygosaccharomyces</taxon>
    </lineage>
</organism>
<feature type="compositionally biased region" description="Polar residues" evidence="1">
    <location>
        <begin position="231"/>
        <end position="240"/>
    </location>
</feature>
<proteinExistence type="predicted"/>
<feature type="region of interest" description="Disordered" evidence="1">
    <location>
        <begin position="105"/>
        <end position="127"/>
    </location>
</feature>
<gene>
    <name evidence="2" type="ORF">ZYGR_0AK05640</name>
</gene>
<feature type="region of interest" description="Disordered" evidence="1">
    <location>
        <begin position="29"/>
        <end position="51"/>
    </location>
</feature>
<feature type="compositionally biased region" description="Basic residues" evidence="1">
    <location>
        <begin position="219"/>
        <end position="230"/>
    </location>
</feature>
<protein>
    <submittedName>
        <fullName evidence="2">Uncharacterized protein</fullName>
    </submittedName>
</protein>
<dbReference type="Pfam" id="PF10422">
    <property type="entry name" value="LRS4"/>
    <property type="match status" value="1"/>
</dbReference>
<name>A0A1Q3AEF6_ZYGRO</name>
<dbReference type="InterPro" id="IPR018479">
    <property type="entry name" value="Lrs4/Mde4"/>
</dbReference>
<dbReference type="Proteomes" id="UP000187013">
    <property type="component" value="Unassembled WGS sequence"/>
</dbReference>
<reference evidence="2 3" key="1">
    <citation type="submission" date="2016-08" db="EMBL/GenBank/DDBJ databases">
        <title>Draft genome sequence of allopolyploid Zygosaccharomyces rouxii.</title>
        <authorList>
            <person name="Watanabe J."/>
            <person name="Uehara K."/>
            <person name="Mogi Y."/>
            <person name="Tsukioka Y."/>
        </authorList>
    </citation>
    <scope>NUCLEOTIDE SEQUENCE [LARGE SCALE GENOMIC DNA]</scope>
    <source>
        <strain evidence="2 3">NBRC 110957</strain>
    </source>
</reference>
<sequence length="240" mass="26583">MSTLLQLLVNYYESVVTSERIYLQHMNSGSLNRPVGNGSGSSGSSNGNGSSEREMLLLQRQVHQLTSELQRQSHENDTLKELQKAQRALMESKLNNCKKTIERLKKQHHGRGVNGDAIEESGQGELKKREQHLLSPLVGRKLEGVSKTKGLRRALTSGQQTLFDDDNDDDDRDGTADRINDVNFVGSIKRAGGKSSKLAQAVITSDGISDEEGEEKPSNNKKRKLARKRIQNVSTDSEVD</sequence>
<dbReference type="AlphaFoldDB" id="A0A1Q3AEF6"/>
<feature type="region of interest" description="Disordered" evidence="1">
    <location>
        <begin position="205"/>
        <end position="240"/>
    </location>
</feature>
<evidence type="ECO:0000313" key="2">
    <source>
        <dbReference type="EMBL" id="GAV54062.1"/>
    </source>
</evidence>
<evidence type="ECO:0000313" key="3">
    <source>
        <dbReference type="Proteomes" id="UP000187013"/>
    </source>
</evidence>
<dbReference type="EMBL" id="BDGX01000037">
    <property type="protein sequence ID" value="GAV54062.1"/>
    <property type="molecule type" value="Genomic_DNA"/>
</dbReference>